<accession>A0A1B6M6T2</accession>
<evidence type="ECO:0000256" key="2">
    <source>
        <dbReference type="SAM" id="SignalP"/>
    </source>
</evidence>
<organism evidence="4">
    <name type="scientific">Graphocephala atropunctata</name>
    <dbReference type="NCBI Taxonomy" id="36148"/>
    <lineage>
        <taxon>Eukaryota</taxon>
        <taxon>Metazoa</taxon>
        <taxon>Ecdysozoa</taxon>
        <taxon>Arthropoda</taxon>
        <taxon>Hexapoda</taxon>
        <taxon>Insecta</taxon>
        <taxon>Pterygota</taxon>
        <taxon>Neoptera</taxon>
        <taxon>Paraneoptera</taxon>
        <taxon>Hemiptera</taxon>
        <taxon>Auchenorrhyncha</taxon>
        <taxon>Membracoidea</taxon>
        <taxon>Cicadellidae</taxon>
        <taxon>Cicadellinae</taxon>
        <taxon>Cicadellini</taxon>
        <taxon>Graphocephala</taxon>
    </lineage>
</organism>
<dbReference type="PANTHER" id="PTHR36299:SF4">
    <property type="entry name" value="GH07892P-RELATED"/>
    <property type="match status" value="1"/>
</dbReference>
<keyword evidence="2" id="KW-0732">Signal</keyword>
<feature type="region of interest" description="Disordered" evidence="1">
    <location>
        <begin position="296"/>
        <end position="320"/>
    </location>
</feature>
<name>A0A1B6M6T2_9HEMI</name>
<feature type="compositionally biased region" description="Basic and acidic residues" evidence="1">
    <location>
        <begin position="105"/>
        <end position="116"/>
    </location>
</feature>
<feature type="signal peptide" evidence="2">
    <location>
        <begin position="1"/>
        <end position="19"/>
    </location>
</feature>
<evidence type="ECO:0000256" key="1">
    <source>
        <dbReference type="SAM" id="MobiDB-lite"/>
    </source>
</evidence>
<feature type="compositionally biased region" description="Basic and acidic residues" evidence="1">
    <location>
        <begin position="66"/>
        <end position="75"/>
    </location>
</feature>
<dbReference type="PANTHER" id="PTHR36299">
    <property type="entry name" value="AGAP008005-PA"/>
    <property type="match status" value="1"/>
</dbReference>
<dbReference type="AlphaFoldDB" id="A0A1B6M6T2"/>
<gene>
    <name evidence="4" type="ORF">g.14031</name>
</gene>
<dbReference type="EMBL" id="GEBQ01008347">
    <property type="protein sequence ID" value="JAT31630.1"/>
    <property type="molecule type" value="Transcribed_RNA"/>
</dbReference>
<dbReference type="InterPro" id="IPR031941">
    <property type="entry name" value="DUF4773"/>
</dbReference>
<reference evidence="4" key="1">
    <citation type="submission" date="2015-11" db="EMBL/GenBank/DDBJ databases">
        <title>De novo transcriptome assembly of four potential Pierce s Disease insect vectors from Arizona vineyards.</title>
        <authorList>
            <person name="Tassone E.E."/>
        </authorList>
    </citation>
    <scope>NUCLEOTIDE SEQUENCE</scope>
</reference>
<proteinExistence type="predicted"/>
<feature type="chain" id="PRO_5008588025" description="DUF4773 domain-containing protein" evidence="2">
    <location>
        <begin position="20"/>
        <end position="342"/>
    </location>
</feature>
<feature type="compositionally biased region" description="Acidic residues" evidence="1">
    <location>
        <begin position="306"/>
        <end position="317"/>
    </location>
</feature>
<evidence type="ECO:0000259" key="3">
    <source>
        <dbReference type="Pfam" id="PF15998"/>
    </source>
</evidence>
<feature type="compositionally biased region" description="Polar residues" evidence="1">
    <location>
        <begin position="133"/>
        <end position="150"/>
    </location>
</feature>
<sequence length="342" mass="37254">MRWALLAILGFCFYPLVAAAPQPQDTSDHLDNENTVEEGPNVSTAQASAGMPEEASTKGSAEEESSATHRVKEETGASVPETIGGRVVNEPPAEYQVTETVEDSLPTKEESSEKPVEAVATEENASKKPIVELTSTETPTTKPVKSSTISPLAEESPALVSSPTPPTNRYPCRCGSGVCSCCTGVLLENFNVPIRSRACANVTYEPEDFAFNFKLLYNNRVLYNNRISAKNPRPVCIPINRFFGVKMCARLSNIYMSGRNMHACLDMEGYWDDESAFQYSFNCFRIGSSGIAVVRPEDGGGLPPPPDEEEQTDEDYDDSARKLTSDAKLTGDWVGDVEVVKN</sequence>
<feature type="region of interest" description="Disordered" evidence="1">
    <location>
        <begin position="24"/>
        <end position="162"/>
    </location>
</feature>
<evidence type="ECO:0000313" key="4">
    <source>
        <dbReference type="EMBL" id="JAT31630.1"/>
    </source>
</evidence>
<dbReference type="Pfam" id="PF15998">
    <property type="entry name" value="DUF4773"/>
    <property type="match status" value="1"/>
</dbReference>
<protein>
    <recommendedName>
        <fullName evidence="3">DUF4773 domain-containing protein</fullName>
    </recommendedName>
</protein>
<feature type="domain" description="DUF4773" evidence="3">
    <location>
        <begin position="171"/>
        <end position="290"/>
    </location>
</feature>